<dbReference type="PANTHER" id="PTHR23113:SF368">
    <property type="entry name" value="CELL DIVISION CONTROL PROTEIN 25"/>
    <property type="match status" value="1"/>
</dbReference>
<reference evidence="9" key="1">
    <citation type="submission" date="2014-08" db="EMBL/GenBank/DDBJ databases">
        <authorList>
            <person name="Sharma Rahul"/>
            <person name="Thines Marco"/>
        </authorList>
    </citation>
    <scope>NUCLEOTIDE SEQUENCE</scope>
</reference>
<dbReference type="SMART" id="SM00229">
    <property type="entry name" value="RasGEFN"/>
    <property type="match status" value="1"/>
</dbReference>
<feature type="region of interest" description="Disordered" evidence="5">
    <location>
        <begin position="692"/>
        <end position="767"/>
    </location>
</feature>
<feature type="region of interest" description="Disordered" evidence="5">
    <location>
        <begin position="162"/>
        <end position="221"/>
    </location>
</feature>
<keyword evidence="2 3" id="KW-0344">Guanine-nucleotide releasing factor</keyword>
<organism evidence="9">
    <name type="scientific">Phaffia rhodozyma</name>
    <name type="common">Yeast</name>
    <name type="synonym">Xanthophyllomyces dendrorhous</name>
    <dbReference type="NCBI Taxonomy" id="264483"/>
    <lineage>
        <taxon>Eukaryota</taxon>
        <taxon>Fungi</taxon>
        <taxon>Dikarya</taxon>
        <taxon>Basidiomycota</taxon>
        <taxon>Agaricomycotina</taxon>
        <taxon>Tremellomycetes</taxon>
        <taxon>Cystofilobasidiales</taxon>
        <taxon>Mrakiaceae</taxon>
        <taxon>Phaffia</taxon>
    </lineage>
</organism>
<dbReference type="Gene3D" id="2.30.30.40">
    <property type="entry name" value="SH3 Domains"/>
    <property type="match status" value="1"/>
</dbReference>
<dbReference type="Pfam" id="PF00018">
    <property type="entry name" value="SH3_1"/>
    <property type="match status" value="1"/>
</dbReference>
<dbReference type="GO" id="GO:0005886">
    <property type="term" value="C:plasma membrane"/>
    <property type="evidence" value="ECO:0007669"/>
    <property type="project" value="TreeGrafter"/>
</dbReference>
<feature type="domain" description="Ras-GEF" evidence="7">
    <location>
        <begin position="1063"/>
        <end position="1301"/>
    </location>
</feature>
<evidence type="ECO:0000256" key="2">
    <source>
        <dbReference type="ARBA" id="ARBA00022658"/>
    </source>
</evidence>
<dbReference type="InterPro" id="IPR001895">
    <property type="entry name" value="RASGEF_cat_dom"/>
</dbReference>
<dbReference type="Gene3D" id="1.10.840.10">
    <property type="entry name" value="Ras guanine-nucleotide exchange factors catalytic domain"/>
    <property type="match status" value="1"/>
</dbReference>
<dbReference type="InterPro" id="IPR000651">
    <property type="entry name" value="Ras-like_Gua-exchang_fac_N"/>
</dbReference>
<dbReference type="EMBL" id="LN483144">
    <property type="protein sequence ID" value="CDZ96560.1"/>
    <property type="molecule type" value="Genomic_DNA"/>
</dbReference>
<evidence type="ECO:0000256" key="3">
    <source>
        <dbReference type="PROSITE-ProRule" id="PRU00168"/>
    </source>
</evidence>
<feature type="region of interest" description="Disordered" evidence="5">
    <location>
        <begin position="114"/>
        <end position="133"/>
    </location>
</feature>
<protein>
    <submittedName>
        <fullName evidence="9">Ras1 guanine nucleotide exchange factor</fullName>
    </submittedName>
</protein>
<evidence type="ECO:0000259" key="6">
    <source>
        <dbReference type="PROSITE" id="PS50002"/>
    </source>
</evidence>
<dbReference type="SUPFAM" id="SSF50044">
    <property type="entry name" value="SH3-domain"/>
    <property type="match status" value="1"/>
</dbReference>
<dbReference type="SMART" id="SM00326">
    <property type="entry name" value="SH3"/>
    <property type="match status" value="1"/>
</dbReference>
<feature type="region of interest" description="Disordered" evidence="5">
    <location>
        <begin position="803"/>
        <end position="822"/>
    </location>
</feature>
<dbReference type="CDD" id="cd00155">
    <property type="entry name" value="RasGEF"/>
    <property type="match status" value="1"/>
</dbReference>
<keyword evidence="1 4" id="KW-0728">SH3 domain</keyword>
<evidence type="ECO:0000259" key="7">
    <source>
        <dbReference type="PROSITE" id="PS50009"/>
    </source>
</evidence>
<evidence type="ECO:0000313" key="9">
    <source>
        <dbReference type="EMBL" id="CDZ96560.1"/>
    </source>
</evidence>
<accession>A0A0F7SEY1</accession>
<evidence type="ECO:0000259" key="8">
    <source>
        <dbReference type="PROSITE" id="PS50212"/>
    </source>
</evidence>
<dbReference type="Gene3D" id="1.20.870.10">
    <property type="entry name" value="Son of sevenless (SoS) protein Chain: S domain 1"/>
    <property type="match status" value="1"/>
</dbReference>
<dbReference type="GO" id="GO:0005085">
    <property type="term" value="F:guanyl-nucleotide exchange factor activity"/>
    <property type="evidence" value="ECO:0007669"/>
    <property type="project" value="UniProtKB-KW"/>
</dbReference>
<feature type="region of interest" description="Disordered" evidence="5">
    <location>
        <begin position="829"/>
        <end position="850"/>
    </location>
</feature>
<proteinExistence type="predicted"/>
<dbReference type="PROSITE" id="PS50212">
    <property type="entry name" value="RASGEF_NTER"/>
    <property type="match status" value="1"/>
</dbReference>
<feature type="compositionally biased region" description="Polar residues" evidence="5">
    <location>
        <begin position="838"/>
        <end position="850"/>
    </location>
</feature>
<dbReference type="CDD" id="cd06224">
    <property type="entry name" value="REM"/>
    <property type="match status" value="1"/>
</dbReference>
<feature type="domain" description="N-terminal Ras-GEF" evidence="8">
    <location>
        <begin position="893"/>
        <end position="1025"/>
    </location>
</feature>
<feature type="compositionally biased region" description="Low complexity" evidence="5">
    <location>
        <begin position="803"/>
        <end position="815"/>
    </location>
</feature>
<feature type="compositionally biased region" description="Low complexity" evidence="5">
    <location>
        <begin position="699"/>
        <end position="723"/>
    </location>
</feature>
<dbReference type="SMART" id="SM00147">
    <property type="entry name" value="RasGEF"/>
    <property type="match status" value="1"/>
</dbReference>
<dbReference type="SUPFAM" id="SSF48366">
    <property type="entry name" value="Ras GEF"/>
    <property type="match status" value="1"/>
</dbReference>
<dbReference type="Pfam" id="PF00618">
    <property type="entry name" value="RasGEF_N"/>
    <property type="match status" value="1"/>
</dbReference>
<dbReference type="InterPro" id="IPR008937">
    <property type="entry name" value="Ras-like_GEF"/>
</dbReference>
<dbReference type="InterPro" id="IPR036028">
    <property type="entry name" value="SH3-like_dom_sf"/>
</dbReference>
<dbReference type="PROSITE" id="PS50009">
    <property type="entry name" value="RASGEF_CAT"/>
    <property type="match status" value="1"/>
</dbReference>
<feature type="compositionally biased region" description="Low complexity" evidence="5">
    <location>
        <begin position="196"/>
        <end position="208"/>
    </location>
</feature>
<dbReference type="FunFam" id="2.30.30.40:FF:000072">
    <property type="entry name" value="Unconventional Myosin IB"/>
    <property type="match status" value="1"/>
</dbReference>
<dbReference type="InterPro" id="IPR023578">
    <property type="entry name" value="Ras_GEF_dom_sf"/>
</dbReference>
<dbReference type="InterPro" id="IPR036964">
    <property type="entry name" value="RASGEF_cat_dom_sf"/>
</dbReference>
<evidence type="ECO:0000256" key="1">
    <source>
        <dbReference type="ARBA" id="ARBA00022443"/>
    </source>
</evidence>
<dbReference type="CDD" id="cd11883">
    <property type="entry name" value="SH3_Sdc25"/>
    <property type="match status" value="1"/>
</dbReference>
<dbReference type="Pfam" id="PF00617">
    <property type="entry name" value="RasGEF"/>
    <property type="match status" value="1"/>
</dbReference>
<dbReference type="PANTHER" id="PTHR23113">
    <property type="entry name" value="GUANINE NUCLEOTIDE EXCHANGE FACTOR"/>
    <property type="match status" value="1"/>
</dbReference>
<dbReference type="GO" id="GO:0007265">
    <property type="term" value="P:Ras protein signal transduction"/>
    <property type="evidence" value="ECO:0007669"/>
    <property type="project" value="TreeGrafter"/>
</dbReference>
<name>A0A0F7SEY1_PHARH</name>
<dbReference type="PRINTS" id="PR00452">
    <property type="entry name" value="SH3DOMAIN"/>
</dbReference>
<sequence>MPAIHSPLPFSGGYLNQYNYPPMSNEFMDEHTFVKALFDFKSSGSSGLSFHEGDIIQIYTKSESGWWDGVCDGQRGWLPSNYVMALTDEETNREILRVERAGLVASRQELSDLSVRKVESRDAERERQDKHEADDVNDLWVPRISSGGQVYYFNTKTFATRQDLPSADPSSDVDAGDAEGDDHLVTSTVNGRHRSSGSSAGSSPFSPAQPKARQFSESPKQSSYRAFNFNAPLGTSLSTTDRLEDTLLPSPVLSIESSPVLSDPGVFPSSISLGPSPYSSKNVIPRTTSSGNLSRWDSLGKRFTRESFVLRRKASSGSSKSSRAQAISDVALKIRDTIKSFKDSIDSFSESMLFADRIGHAGSAVKEAHSAVGFQLNLITTAIRDLVYISGVFSVGSSSSTSSSSTDLSKNTEAIQRSYLKVQYAFSRLLLSTQTYLRILECVGVTSLADQISSSKVKTDAEDVERLVVAFGLQAELTRNMLEKTDDYEANIRRGNAWVESVGLDRLPGGQNGFLSDARSSGTLRPFATEATDPVTHQVQQACQQAFGRLVEMSPLSVSLKDGQEIVMDVLTRVNIVLRHVRSFDIANAIDLDGEDPATPGVKDSAYGALVQDANIHLLQFERSTNSLTNAYGQALAYFGALPIAELSSHLSVLQQLANLSLNAFQSLCEVAFFQVQAVKGGIAGRIGNQQRSRTSRILSSGNQSQVGGSSSLSRSSSLSQLGEAALNPTPRNDSKAVSVDSEDDNRAQSTPVAALGFGRKGDRLNDTDEDRDVVVSIPTSASSLSLSGRARTGSISALSFVSSVPSVPSTPSTPLEDTDGRESWLISKSEQFDPSRLRQNSSDTSNSDIHFSVPRTKRIAIALSPAESGQEDTPWYLGCDWDPEDVVLGDGDKDLVKGATLDALIVKLTSHLGDKHSHEYRETFLMTYKSFTSPSTLMEKLAARFYISPPDSLTVEELGRWRNEKQRLIWLKVINVLKCWVTESFIDADEHATIRMIEAFVDGLPDTVKVRESGGLVRILQNRRIDNAYGGLNSRKATVVKNDSTPAPILPKHKIIRVTDMDPLEVARQLTILDAQLFGKIRPVELLMKAWSDMSDSKKAPNVKACIRFSNNVSKWVQVSLLSEYLPKYRAQIMKAFIQIANCCLSINNFSCMASIIAGLVSSPISRLKRTIELLSSKTIATRDALIKLVDSERNFGAYKERLAKSNGPAVPFLGVYLTYLTFIEDGNQNFLPGNKKLINFSKRTMTACIMKEIQSFQLGRYNFALAPPIQAYLHEHLAADHHVRSDQQLYERSKALEPREQEMERLTRLFQESGFL</sequence>
<feature type="domain" description="SH3" evidence="6">
    <location>
        <begin position="29"/>
        <end position="88"/>
    </location>
</feature>
<dbReference type="InterPro" id="IPR001452">
    <property type="entry name" value="SH3_domain"/>
</dbReference>
<dbReference type="PROSITE" id="PS50002">
    <property type="entry name" value="SH3"/>
    <property type="match status" value="1"/>
</dbReference>
<evidence type="ECO:0000256" key="4">
    <source>
        <dbReference type="PROSITE-ProRule" id="PRU00192"/>
    </source>
</evidence>
<evidence type="ECO:0000256" key="5">
    <source>
        <dbReference type="SAM" id="MobiDB-lite"/>
    </source>
</evidence>